<dbReference type="EMBL" id="JXYS01000067">
    <property type="protein sequence ID" value="KJF17028.1"/>
    <property type="molecule type" value="Genomic_DNA"/>
</dbReference>
<comment type="pathway">
    <text evidence="1 4">Carotenoid biosynthesis.</text>
</comment>
<dbReference type="PATRIC" id="fig|1280514.3.peg.2751"/>
<evidence type="ECO:0000313" key="7">
    <source>
        <dbReference type="Proteomes" id="UP000032360"/>
    </source>
</evidence>
<gene>
    <name evidence="6" type="primary">carA2</name>
    <name evidence="6" type="ORF">AXFE_20990</name>
</gene>
<evidence type="ECO:0000259" key="5">
    <source>
        <dbReference type="Pfam" id="PF01593"/>
    </source>
</evidence>
<evidence type="ECO:0000256" key="3">
    <source>
        <dbReference type="ARBA" id="ARBA00023002"/>
    </source>
</evidence>
<sequence>MRIAVIGAGLGGLSAASYLRRDGYEVTVFDSADRVGGRSGLFASNGFSIDTGPSVLTMLNLLSDVFNANGANLSDELELIKLDPMYRANFEDEAGPSGGGVISVRAGQEAMRQEIRSVAGSKDAAAFDRFCAYLRKLYALEVENFIDRNFDSPLDFLNPLMPGLRLIQMGAFGRLAPLVERYFDDPRLQKLFSFQSLYAGLSPYDALAVYAVITYMDTIEGVYFPKGGMSAIPQALAKVAKANGVEFRLNSKVSRILRSMGSRGSVVGIELEDGERFSADAVVANGELPGVYRDLLGGEQAPRVSRKGEYSPSALLLLMGIDGKPSVEHAHHNIYFGKKWKESFDSLLKSGTRMESPSILVTIPTHSDPTLAPDGSSIVYALEPVPNLDGKIDWRYERDIAISDFKARLAHRGILGAGTSNIVLEKAIDPLDWQAMGMERGTPFSLSHRFFQTGPFRPNNYDKRIPGLYFVGSSTVPGVGVPMVLISGKLVAQRIGKATRW</sequence>
<dbReference type="Pfam" id="PF01593">
    <property type="entry name" value="Amino_oxidase"/>
    <property type="match status" value="1"/>
</dbReference>
<dbReference type="AlphaFoldDB" id="A0A0D8HGH7"/>
<dbReference type="OrthoDB" id="9774675at2"/>
<reference evidence="6 7" key="1">
    <citation type="submission" date="2015-01" db="EMBL/GenBank/DDBJ databases">
        <title>Draft genome of the acidophilic iron oxidizer Acidithrix ferrooxidans strain Py-F3.</title>
        <authorList>
            <person name="Poehlein A."/>
            <person name="Eisen S."/>
            <person name="Schloemann M."/>
            <person name="Johnson B.D."/>
            <person name="Daniel R."/>
            <person name="Muehling M."/>
        </authorList>
    </citation>
    <scope>NUCLEOTIDE SEQUENCE [LARGE SCALE GENOMIC DNA]</scope>
    <source>
        <strain evidence="6 7">Py-F3</strain>
    </source>
</reference>
<keyword evidence="3 4" id="KW-0560">Oxidoreductase</keyword>
<name>A0A0D8HGH7_9ACTN</name>
<dbReference type="NCBIfam" id="TIGR02734">
    <property type="entry name" value="crtI_fam"/>
    <property type="match status" value="1"/>
</dbReference>
<accession>A0A0D8HGH7</accession>
<dbReference type="InterPro" id="IPR036188">
    <property type="entry name" value="FAD/NAD-bd_sf"/>
</dbReference>
<proteinExistence type="inferred from homology"/>
<feature type="domain" description="Amine oxidase" evidence="5">
    <location>
        <begin position="10"/>
        <end position="495"/>
    </location>
</feature>
<dbReference type="STRING" id="1280514.AXFE_20990"/>
<evidence type="ECO:0000256" key="1">
    <source>
        <dbReference type="ARBA" id="ARBA00004829"/>
    </source>
</evidence>
<keyword evidence="7" id="KW-1185">Reference proteome</keyword>
<dbReference type="Gene3D" id="3.50.50.60">
    <property type="entry name" value="FAD/NAD(P)-binding domain"/>
    <property type="match status" value="2"/>
</dbReference>
<dbReference type="PANTHER" id="PTHR43734">
    <property type="entry name" value="PHYTOENE DESATURASE"/>
    <property type="match status" value="1"/>
</dbReference>
<dbReference type="Proteomes" id="UP000032360">
    <property type="component" value="Unassembled WGS sequence"/>
</dbReference>
<dbReference type="SUPFAM" id="SSF51905">
    <property type="entry name" value="FAD/NAD(P)-binding domain"/>
    <property type="match status" value="1"/>
</dbReference>
<dbReference type="GO" id="GO:0016491">
    <property type="term" value="F:oxidoreductase activity"/>
    <property type="evidence" value="ECO:0007669"/>
    <property type="project" value="UniProtKB-KW"/>
</dbReference>
<dbReference type="InterPro" id="IPR014105">
    <property type="entry name" value="Carotenoid/retinoid_OxRdtase"/>
</dbReference>
<evidence type="ECO:0000256" key="4">
    <source>
        <dbReference type="RuleBase" id="RU362075"/>
    </source>
</evidence>
<dbReference type="PANTHER" id="PTHR43734:SF1">
    <property type="entry name" value="PHYTOENE DESATURASE"/>
    <property type="match status" value="1"/>
</dbReference>
<organism evidence="6 7">
    <name type="scientific">Acidithrix ferrooxidans</name>
    <dbReference type="NCBI Taxonomy" id="1280514"/>
    <lineage>
        <taxon>Bacteria</taxon>
        <taxon>Bacillati</taxon>
        <taxon>Actinomycetota</taxon>
        <taxon>Acidimicrobiia</taxon>
        <taxon>Acidimicrobiales</taxon>
        <taxon>Acidimicrobiaceae</taxon>
        <taxon>Acidithrix</taxon>
    </lineage>
</organism>
<evidence type="ECO:0000256" key="2">
    <source>
        <dbReference type="ARBA" id="ARBA00022746"/>
    </source>
</evidence>
<keyword evidence="2 4" id="KW-0125">Carotenoid biosynthesis</keyword>
<evidence type="ECO:0000313" key="6">
    <source>
        <dbReference type="EMBL" id="KJF17028.1"/>
    </source>
</evidence>
<dbReference type="EC" id="1.3.99.29" evidence="6"/>
<dbReference type="RefSeq" id="WP_052605734.1">
    <property type="nucleotide sequence ID" value="NZ_JXYS01000067.1"/>
</dbReference>
<comment type="similarity">
    <text evidence="4">Belongs to the carotenoid/retinoid oxidoreductase family.</text>
</comment>
<dbReference type="PRINTS" id="PR00419">
    <property type="entry name" value="ADXRDTASE"/>
</dbReference>
<comment type="caution">
    <text evidence="6">The sequence shown here is derived from an EMBL/GenBank/DDBJ whole genome shotgun (WGS) entry which is preliminary data.</text>
</comment>
<dbReference type="InterPro" id="IPR002937">
    <property type="entry name" value="Amino_oxidase"/>
</dbReference>
<protein>
    <submittedName>
        <fullName evidence="6">Zeta-carotene-forming phytoene desaturase</fullName>
        <ecNumber evidence="6">1.3.99.29</ecNumber>
    </submittedName>
</protein>
<dbReference type="GO" id="GO:0016117">
    <property type="term" value="P:carotenoid biosynthetic process"/>
    <property type="evidence" value="ECO:0007669"/>
    <property type="project" value="UniProtKB-KW"/>
</dbReference>